<name>A0A075NZL7_9ALTE</name>
<dbReference type="InterPro" id="IPR021732">
    <property type="entry name" value="DUF3301"/>
</dbReference>
<dbReference type="RefSeq" id="WP_044056265.1">
    <property type="nucleotide sequence ID" value="NZ_CAJXAX010000007.1"/>
</dbReference>
<dbReference type="Pfam" id="PF11743">
    <property type="entry name" value="DUF3301"/>
    <property type="match status" value="1"/>
</dbReference>
<dbReference type="Proteomes" id="UP000056090">
    <property type="component" value="Chromosome"/>
</dbReference>
<gene>
    <name evidence="1" type="ORF">EP13_04735</name>
</gene>
<accession>A0A075NZL7</accession>
<evidence type="ECO:0000313" key="1">
    <source>
        <dbReference type="EMBL" id="AIF98060.1"/>
    </source>
</evidence>
<evidence type="ECO:0000313" key="2">
    <source>
        <dbReference type="Proteomes" id="UP000056090"/>
    </source>
</evidence>
<evidence type="ECO:0008006" key="3">
    <source>
        <dbReference type="Google" id="ProtNLM"/>
    </source>
</evidence>
<dbReference type="eggNOG" id="ENOG50333AT">
    <property type="taxonomic scope" value="Bacteria"/>
</dbReference>
<sequence length="101" mass="11822">MTLLELTVWLCLAFVIFQFWRIRSISETADKYIKQYCDTHQLQLLSVARAKTSLTFKYQKPDWLSLYRFEFSGNGEDKYTGEITLVGNTVINTTLPPYRAN</sequence>
<dbReference type="EMBL" id="CP008849">
    <property type="protein sequence ID" value="AIF98060.1"/>
    <property type="molecule type" value="Genomic_DNA"/>
</dbReference>
<protein>
    <recommendedName>
        <fullName evidence="3">DUF3301 domain-containing protein</fullName>
    </recommendedName>
</protein>
<dbReference type="AlphaFoldDB" id="A0A075NZL7"/>
<proteinExistence type="predicted"/>
<reference evidence="1 2" key="1">
    <citation type="submission" date="2014-06" db="EMBL/GenBank/DDBJ databases">
        <title>Genomes of Alteromonas australica, a world apart.</title>
        <authorList>
            <person name="Gonzaga A."/>
            <person name="Lopez-Perez M."/>
            <person name="Rodriguez-Valera F."/>
        </authorList>
    </citation>
    <scope>NUCLEOTIDE SEQUENCE [LARGE SCALE GENOMIC DNA]</scope>
    <source>
        <strain evidence="1 2">H 17</strain>
    </source>
</reference>
<dbReference type="GeneID" id="78254235"/>
<organism evidence="1 2">
    <name type="scientific">Alteromonas australica</name>
    <dbReference type="NCBI Taxonomy" id="589873"/>
    <lineage>
        <taxon>Bacteria</taxon>
        <taxon>Pseudomonadati</taxon>
        <taxon>Pseudomonadota</taxon>
        <taxon>Gammaproteobacteria</taxon>
        <taxon>Alteromonadales</taxon>
        <taxon>Alteromonadaceae</taxon>
        <taxon>Alteromonas/Salinimonas group</taxon>
        <taxon>Alteromonas</taxon>
    </lineage>
</organism>
<dbReference type="KEGG" id="aal:EP13_04735"/>
<keyword evidence="2" id="KW-1185">Reference proteome</keyword>